<keyword evidence="7 9" id="KW-0408">Iron</keyword>
<keyword evidence="11" id="KW-1133">Transmembrane helix</keyword>
<keyword evidence="13" id="KW-1185">Reference proteome</keyword>
<dbReference type="Pfam" id="PF00067">
    <property type="entry name" value="p450"/>
    <property type="match status" value="1"/>
</dbReference>
<keyword evidence="11" id="KW-0472">Membrane</keyword>
<evidence type="ECO:0000256" key="1">
    <source>
        <dbReference type="ARBA" id="ARBA00001971"/>
    </source>
</evidence>
<dbReference type="InterPro" id="IPR036396">
    <property type="entry name" value="Cyt_P450_sf"/>
</dbReference>
<dbReference type="STRING" id="1314777.A0A164WWF2"/>
<keyword evidence="6 10" id="KW-0560">Oxidoreductase</keyword>
<dbReference type="InterPro" id="IPR001128">
    <property type="entry name" value="Cyt_P450"/>
</dbReference>
<keyword evidence="5 9" id="KW-0479">Metal-binding</keyword>
<evidence type="ECO:0000256" key="3">
    <source>
        <dbReference type="ARBA" id="ARBA00010617"/>
    </source>
</evidence>
<evidence type="ECO:0000256" key="6">
    <source>
        <dbReference type="ARBA" id="ARBA00023002"/>
    </source>
</evidence>
<dbReference type="GO" id="GO:0016705">
    <property type="term" value="F:oxidoreductase activity, acting on paired donors, with incorporation or reduction of molecular oxygen"/>
    <property type="evidence" value="ECO:0007669"/>
    <property type="project" value="InterPro"/>
</dbReference>
<dbReference type="Proteomes" id="UP000076722">
    <property type="component" value="Unassembled WGS sequence"/>
</dbReference>
<evidence type="ECO:0000256" key="4">
    <source>
        <dbReference type="ARBA" id="ARBA00022617"/>
    </source>
</evidence>
<proteinExistence type="inferred from homology"/>
<dbReference type="PANTHER" id="PTHR46300:SF7">
    <property type="entry name" value="P450, PUTATIVE (EUROFUNG)-RELATED"/>
    <property type="match status" value="1"/>
</dbReference>
<feature type="binding site" description="axial binding residue" evidence="9">
    <location>
        <position position="479"/>
    </location>
    <ligand>
        <name>heme</name>
        <dbReference type="ChEBI" id="CHEBI:30413"/>
    </ligand>
    <ligandPart>
        <name>Fe</name>
        <dbReference type="ChEBI" id="CHEBI:18248"/>
    </ligandPart>
</feature>
<comment type="pathway">
    <text evidence="2">Secondary metabolite biosynthesis.</text>
</comment>
<evidence type="ECO:0000256" key="11">
    <source>
        <dbReference type="SAM" id="Phobius"/>
    </source>
</evidence>
<evidence type="ECO:0000256" key="9">
    <source>
        <dbReference type="PIRSR" id="PIRSR602401-1"/>
    </source>
</evidence>
<name>A0A164WWF2_9AGAM</name>
<evidence type="ECO:0000256" key="2">
    <source>
        <dbReference type="ARBA" id="ARBA00005179"/>
    </source>
</evidence>
<gene>
    <name evidence="12" type="ORF">SISNIDRAFT_408380</name>
</gene>
<dbReference type="AlphaFoldDB" id="A0A164WWF2"/>
<dbReference type="InterPro" id="IPR017972">
    <property type="entry name" value="Cyt_P450_CS"/>
</dbReference>
<dbReference type="GO" id="GO:0005506">
    <property type="term" value="F:iron ion binding"/>
    <property type="evidence" value="ECO:0007669"/>
    <property type="project" value="InterPro"/>
</dbReference>
<dbReference type="InterPro" id="IPR002401">
    <property type="entry name" value="Cyt_P450_E_grp-I"/>
</dbReference>
<keyword evidence="4 9" id="KW-0349">Heme</keyword>
<keyword evidence="8 10" id="KW-0503">Monooxygenase</keyword>
<feature type="transmembrane region" description="Helical" evidence="11">
    <location>
        <begin position="38"/>
        <end position="56"/>
    </location>
</feature>
<evidence type="ECO:0000256" key="5">
    <source>
        <dbReference type="ARBA" id="ARBA00022723"/>
    </source>
</evidence>
<evidence type="ECO:0000256" key="10">
    <source>
        <dbReference type="RuleBase" id="RU000461"/>
    </source>
</evidence>
<dbReference type="Gene3D" id="1.10.630.10">
    <property type="entry name" value="Cytochrome P450"/>
    <property type="match status" value="1"/>
</dbReference>
<dbReference type="CDD" id="cd11065">
    <property type="entry name" value="CYP64-like"/>
    <property type="match status" value="1"/>
</dbReference>
<dbReference type="PANTHER" id="PTHR46300">
    <property type="entry name" value="P450, PUTATIVE (EUROFUNG)-RELATED-RELATED"/>
    <property type="match status" value="1"/>
</dbReference>
<evidence type="ECO:0000256" key="8">
    <source>
        <dbReference type="ARBA" id="ARBA00023033"/>
    </source>
</evidence>
<protein>
    <submittedName>
        <fullName evidence="12">Cytochrome P450</fullName>
    </submittedName>
</protein>
<dbReference type="PRINTS" id="PR00463">
    <property type="entry name" value="EP450I"/>
</dbReference>
<sequence length="548" mass="62155">MEHSLEDSSPKDLLSNLSRNDVFLVTNYNILQTHLNHGWFYGLVLVVTCIFSLRYYGLHSRKQLSQLPGPKGLPFLGNALQIPLVRPWLKFMEWASIHGNVYSLTALGMKIVIVNSCEDALELMHKRSAIYSDRPRMEVIRKHGGWSFAVSTEPYGPNFHLKRRMINQFFNPTATHKTYHTLSRNALAFARSALDQPMKIQSYNRRYSGANIMKLAYGHEVVEDDDQWIVNADKAVHELESVGAAGIHPIDIWPILSKLPLQIWGKKFVRNMAATKEATREATTKPYDVVKRDFLNGTAIPSMATSLIEANLKPDGRVEHEEAINGSLAMTYLAGADTTVASIDTFIIAMIHHPEIQLEAQKTIDELLQGERLPTFEDRASLPYVEAILREVEYRWKPVLPGGVPHCVIQDDEYRGMSIASGSMIFPNLIGMMYDSTDFLDPLRFSPRRFLKSEGNRYSLREDVRNPEQIAFGFGRRICPGRHFATAWMWITIATFLAVFEISPCLDDKGEAILPDLEYEPGLVSHPKKYKCHLRPRSQAAAMVLHTS</sequence>
<dbReference type="InterPro" id="IPR050364">
    <property type="entry name" value="Cytochrome_P450_fung"/>
</dbReference>
<organism evidence="12 13">
    <name type="scientific">Sistotremastrum niveocremeum HHB9708</name>
    <dbReference type="NCBI Taxonomy" id="1314777"/>
    <lineage>
        <taxon>Eukaryota</taxon>
        <taxon>Fungi</taxon>
        <taxon>Dikarya</taxon>
        <taxon>Basidiomycota</taxon>
        <taxon>Agaricomycotina</taxon>
        <taxon>Agaricomycetes</taxon>
        <taxon>Sistotremastrales</taxon>
        <taxon>Sistotremastraceae</taxon>
        <taxon>Sertulicium</taxon>
        <taxon>Sertulicium niveocremeum</taxon>
    </lineage>
</organism>
<dbReference type="GO" id="GO:0020037">
    <property type="term" value="F:heme binding"/>
    <property type="evidence" value="ECO:0007669"/>
    <property type="project" value="InterPro"/>
</dbReference>
<evidence type="ECO:0000313" key="12">
    <source>
        <dbReference type="EMBL" id="KZS95427.1"/>
    </source>
</evidence>
<reference evidence="12 13" key="1">
    <citation type="journal article" date="2016" name="Mol. Biol. Evol.">
        <title>Comparative Genomics of Early-Diverging Mushroom-Forming Fungi Provides Insights into the Origins of Lignocellulose Decay Capabilities.</title>
        <authorList>
            <person name="Nagy L.G."/>
            <person name="Riley R."/>
            <person name="Tritt A."/>
            <person name="Adam C."/>
            <person name="Daum C."/>
            <person name="Floudas D."/>
            <person name="Sun H."/>
            <person name="Yadav J.S."/>
            <person name="Pangilinan J."/>
            <person name="Larsson K.H."/>
            <person name="Matsuura K."/>
            <person name="Barry K."/>
            <person name="Labutti K."/>
            <person name="Kuo R."/>
            <person name="Ohm R.A."/>
            <person name="Bhattacharya S.S."/>
            <person name="Shirouzu T."/>
            <person name="Yoshinaga Y."/>
            <person name="Martin F.M."/>
            <person name="Grigoriev I.V."/>
            <person name="Hibbett D.S."/>
        </authorList>
    </citation>
    <scope>NUCLEOTIDE SEQUENCE [LARGE SCALE GENOMIC DNA]</scope>
    <source>
        <strain evidence="12 13">HHB9708</strain>
    </source>
</reference>
<dbReference type="SUPFAM" id="SSF48264">
    <property type="entry name" value="Cytochrome P450"/>
    <property type="match status" value="1"/>
</dbReference>
<keyword evidence="11" id="KW-0812">Transmembrane</keyword>
<dbReference type="GO" id="GO:0004497">
    <property type="term" value="F:monooxygenase activity"/>
    <property type="evidence" value="ECO:0007669"/>
    <property type="project" value="UniProtKB-KW"/>
</dbReference>
<accession>A0A164WWF2</accession>
<evidence type="ECO:0000313" key="13">
    <source>
        <dbReference type="Proteomes" id="UP000076722"/>
    </source>
</evidence>
<dbReference type="PROSITE" id="PS00086">
    <property type="entry name" value="CYTOCHROME_P450"/>
    <property type="match status" value="1"/>
</dbReference>
<dbReference type="EMBL" id="KV419401">
    <property type="protein sequence ID" value="KZS95427.1"/>
    <property type="molecule type" value="Genomic_DNA"/>
</dbReference>
<comment type="cofactor">
    <cofactor evidence="1 9">
        <name>heme</name>
        <dbReference type="ChEBI" id="CHEBI:30413"/>
    </cofactor>
</comment>
<comment type="similarity">
    <text evidence="3 10">Belongs to the cytochrome P450 family.</text>
</comment>
<evidence type="ECO:0000256" key="7">
    <source>
        <dbReference type="ARBA" id="ARBA00023004"/>
    </source>
</evidence>